<evidence type="ECO:0000313" key="3">
    <source>
        <dbReference type="Proteomes" id="UP000027195"/>
    </source>
</evidence>
<dbReference type="InParanoid" id="A0A067M7T0"/>
<proteinExistence type="predicted"/>
<evidence type="ECO:0008006" key="4">
    <source>
        <dbReference type="Google" id="ProtNLM"/>
    </source>
</evidence>
<sequence length="364" mass="39999">MSFTPPAENETTSPAPALERYPGCYFEDDFVVLAVGPKPSHFKISRTILNFSEKLRSMLEKSSSNSADDVAEGASDEHPVRLPEDDPEHFAGVMRVYHSKYQIPRPEVLSFEYLTGTLRVANKYGFTHAVDWAAGVLRTTWSPQSNAWLKTIANPAQNDFKHAIELINTCRGLQIPDLLEGAYYLLCTDNRWCKGKMLYPVMEPADYILLHLGATGLRELFAERMRGKVVFAQDPVSNPNPDLGARKAWEDFIVKSDVMRKVFAMMGFGELDDPQPSAPMPAAAEPDADSVPPPTPTPRCGFAKPTPSNPPTPPNTAPPILASFSFANLVSTDKSPFAMPEGGQSKPLFTAPPGYKPIKASKKA</sequence>
<gene>
    <name evidence="2" type="ORF">BOTBODRAFT_48661</name>
</gene>
<dbReference type="Proteomes" id="UP000027195">
    <property type="component" value="Unassembled WGS sequence"/>
</dbReference>
<dbReference type="OrthoDB" id="2799068at2759"/>
<dbReference type="AlphaFoldDB" id="A0A067M7T0"/>
<evidence type="ECO:0000313" key="2">
    <source>
        <dbReference type="EMBL" id="KDQ07646.1"/>
    </source>
</evidence>
<reference evidence="3" key="1">
    <citation type="journal article" date="2014" name="Proc. Natl. Acad. Sci. U.S.A.">
        <title>Extensive sampling of basidiomycete genomes demonstrates inadequacy of the white-rot/brown-rot paradigm for wood decay fungi.</title>
        <authorList>
            <person name="Riley R."/>
            <person name="Salamov A.A."/>
            <person name="Brown D.W."/>
            <person name="Nagy L.G."/>
            <person name="Floudas D."/>
            <person name="Held B.W."/>
            <person name="Levasseur A."/>
            <person name="Lombard V."/>
            <person name="Morin E."/>
            <person name="Otillar R."/>
            <person name="Lindquist E.A."/>
            <person name="Sun H."/>
            <person name="LaButti K.M."/>
            <person name="Schmutz J."/>
            <person name="Jabbour D."/>
            <person name="Luo H."/>
            <person name="Baker S.E."/>
            <person name="Pisabarro A.G."/>
            <person name="Walton J.D."/>
            <person name="Blanchette R.A."/>
            <person name="Henrissat B."/>
            <person name="Martin F."/>
            <person name="Cullen D."/>
            <person name="Hibbett D.S."/>
            <person name="Grigoriev I.V."/>
        </authorList>
    </citation>
    <scope>NUCLEOTIDE SEQUENCE [LARGE SCALE GENOMIC DNA]</scope>
    <source>
        <strain evidence="3">FD-172 SS1</strain>
    </source>
</reference>
<organism evidence="2 3">
    <name type="scientific">Botryobasidium botryosum (strain FD-172 SS1)</name>
    <dbReference type="NCBI Taxonomy" id="930990"/>
    <lineage>
        <taxon>Eukaryota</taxon>
        <taxon>Fungi</taxon>
        <taxon>Dikarya</taxon>
        <taxon>Basidiomycota</taxon>
        <taxon>Agaricomycotina</taxon>
        <taxon>Agaricomycetes</taxon>
        <taxon>Cantharellales</taxon>
        <taxon>Botryobasidiaceae</taxon>
        <taxon>Botryobasidium</taxon>
    </lineage>
</organism>
<protein>
    <recommendedName>
        <fullName evidence="4">BTB domain-containing protein</fullName>
    </recommendedName>
</protein>
<feature type="region of interest" description="Disordered" evidence="1">
    <location>
        <begin position="274"/>
        <end position="320"/>
    </location>
</feature>
<feature type="region of interest" description="Disordered" evidence="1">
    <location>
        <begin position="333"/>
        <end position="364"/>
    </location>
</feature>
<evidence type="ECO:0000256" key="1">
    <source>
        <dbReference type="SAM" id="MobiDB-lite"/>
    </source>
</evidence>
<name>A0A067M7T0_BOTB1</name>
<dbReference type="EMBL" id="KL198103">
    <property type="protein sequence ID" value="KDQ07646.1"/>
    <property type="molecule type" value="Genomic_DNA"/>
</dbReference>
<feature type="region of interest" description="Disordered" evidence="1">
    <location>
        <begin position="62"/>
        <end position="83"/>
    </location>
</feature>
<dbReference type="HOGENOM" id="CLU_060765_0_0_1"/>
<feature type="compositionally biased region" description="Pro residues" evidence="1">
    <location>
        <begin position="307"/>
        <end position="317"/>
    </location>
</feature>
<accession>A0A067M7T0</accession>
<keyword evidence="3" id="KW-1185">Reference proteome</keyword>